<dbReference type="PANTHER" id="PTHR30124:SF0">
    <property type="entry name" value="MEMBRANE-BOUND LYTIC MUREIN TRANSGLYCOSYLASE A"/>
    <property type="match status" value="1"/>
</dbReference>
<dbReference type="Proteomes" id="UP000077671">
    <property type="component" value="Unassembled WGS sequence"/>
</dbReference>
<evidence type="ECO:0000259" key="1">
    <source>
        <dbReference type="SMART" id="SM00925"/>
    </source>
</evidence>
<feature type="domain" description="Lytic transglycosylase MltA" evidence="1">
    <location>
        <begin position="127"/>
        <end position="288"/>
    </location>
</feature>
<dbReference type="EMBL" id="LWDD02003615">
    <property type="protein sequence ID" value="KAE8236733.1"/>
    <property type="molecule type" value="Genomic_DNA"/>
</dbReference>
<dbReference type="Pfam" id="PF03562">
    <property type="entry name" value="MltA"/>
    <property type="match status" value="1"/>
</dbReference>
<gene>
    <name evidence="2" type="ORF">A4X03_0g9344</name>
</gene>
<dbReference type="AlphaFoldDB" id="A0A8T8SC51"/>
<dbReference type="InterPro" id="IPR026044">
    <property type="entry name" value="MltA"/>
</dbReference>
<accession>A0A8T8SC51</accession>
<dbReference type="PIRSF" id="PIRSF019422">
    <property type="entry name" value="MltA"/>
    <property type="match status" value="1"/>
</dbReference>
<reference evidence="2" key="2">
    <citation type="journal article" date="2019" name="IMA Fungus">
        <title>Genome sequencing and comparison of five Tilletia species to identify candidate genes for the detection of regulated species infecting wheat.</title>
        <authorList>
            <person name="Nguyen H.D.T."/>
            <person name="Sultana T."/>
            <person name="Kesanakurti P."/>
            <person name="Hambleton S."/>
        </authorList>
    </citation>
    <scope>NUCLEOTIDE SEQUENCE</scope>
    <source>
        <strain evidence="2">DAOMC 238032</strain>
    </source>
</reference>
<dbReference type="Gene3D" id="2.40.240.50">
    <property type="entry name" value="Barwin-like endoglucanases"/>
    <property type="match status" value="1"/>
</dbReference>
<dbReference type="InterPro" id="IPR005300">
    <property type="entry name" value="MltA_B"/>
</dbReference>
<sequence>MPDLLSGHNDDSSASRKAGLRPLRFEDLDGFDRADLQPAWRAYRLSCASMVERQAELRPGLAPSEAMVEIGRRALGESEDLSSDQIRGFLQRTFEPFLILPAETCEEAGSSAPGFGSTFFTAYYRPEVPASREKSEKYGEAILARPKDLVSFHGRTPDELPPGFTAGRRGENGCLEVCPSRKQIDEGALGSTACPLAYVSDAIEAFMIQVQGSARLVFEDGSAADLTYAGRNGHPYVSIGKALIEAGEISTTDMSLDLLKAWVRANGQGLGERGRELLHRNPSFVFFSMTPATDEADGPIGAAGLPLSAHA</sequence>
<protein>
    <recommendedName>
        <fullName evidence="1">Lytic transglycosylase MltA domain-containing protein</fullName>
    </recommendedName>
</protein>
<dbReference type="SMART" id="SM00925">
    <property type="entry name" value="MltA"/>
    <property type="match status" value="1"/>
</dbReference>
<dbReference type="InterPro" id="IPR036908">
    <property type="entry name" value="RlpA-like_sf"/>
</dbReference>
<dbReference type="GO" id="GO:0009253">
    <property type="term" value="P:peptidoglycan catabolic process"/>
    <property type="evidence" value="ECO:0007669"/>
    <property type="project" value="TreeGrafter"/>
</dbReference>
<feature type="non-terminal residue" evidence="2">
    <location>
        <position position="311"/>
    </location>
</feature>
<reference evidence="2" key="1">
    <citation type="submission" date="2016-04" db="EMBL/GenBank/DDBJ databases">
        <authorList>
            <person name="Nguyen H.D."/>
            <person name="Kesanakurti P."/>
            <person name="Cullis J."/>
            <person name="Levesque C.A."/>
            <person name="Hambleton S."/>
        </authorList>
    </citation>
    <scope>NUCLEOTIDE SEQUENCE</scope>
    <source>
        <strain evidence="2">DAOMC 238032</strain>
    </source>
</reference>
<organism evidence="2 3">
    <name type="scientific">Tilletia caries</name>
    <name type="common">wheat bunt fungus</name>
    <dbReference type="NCBI Taxonomy" id="13290"/>
    <lineage>
        <taxon>Eukaryota</taxon>
        <taxon>Fungi</taxon>
        <taxon>Dikarya</taxon>
        <taxon>Basidiomycota</taxon>
        <taxon>Ustilaginomycotina</taxon>
        <taxon>Exobasidiomycetes</taxon>
        <taxon>Tilletiales</taxon>
        <taxon>Tilletiaceae</taxon>
        <taxon>Tilletia</taxon>
    </lineage>
</organism>
<evidence type="ECO:0000313" key="3">
    <source>
        <dbReference type="Proteomes" id="UP000077671"/>
    </source>
</evidence>
<dbReference type="CDD" id="cd14668">
    <property type="entry name" value="mlta_B"/>
    <property type="match status" value="1"/>
</dbReference>
<dbReference type="GO" id="GO:0004553">
    <property type="term" value="F:hydrolase activity, hydrolyzing O-glycosyl compounds"/>
    <property type="evidence" value="ECO:0007669"/>
    <property type="project" value="InterPro"/>
</dbReference>
<comment type="caution">
    <text evidence="2">The sequence shown here is derived from an EMBL/GenBank/DDBJ whole genome shotgun (WGS) entry which is preliminary data.</text>
</comment>
<name>A0A8T8SC51_9BASI</name>
<evidence type="ECO:0000313" key="2">
    <source>
        <dbReference type="EMBL" id="KAE8236733.1"/>
    </source>
</evidence>
<dbReference type="SUPFAM" id="SSF50685">
    <property type="entry name" value="Barwin-like endoglucanases"/>
    <property type="match status" value="1"/>
</dbReference>
<dbReference type="PANTHER" id="PTHR30124">
    <property type="entry name" value="MEMBRANE-BOUND LYTIC MUREIN TRANSGLYCOSYLASE A"/>
    <property type="match status" value="1"/>
</dbReference>
<dbReference type="GO" id="GO:0008933">
    <property type="term" value="F:peptidoglycan lytic transglycosylase activity"/>
    <property type="evidence" value="ECO:0007669"/>
    <property type="project" value="TreeGrafter"/>
</dbReference>
<proteinExistence type="predicted"/>